<dbReference type="EMBL" id="JAJVCN010000004">
    <property type="protein sequence ID" value="MCE7010101.1"/>
    <property type="molecule type" value="Genomic_DNA"/>
</dbReference>
<organism evidence="1 3">
    <name type="scientific">Kibdelosporangium philippinense</name>
    <dbReference type="NCBI Taxonomy" id="211113"/>
    <lineage>
        <taxon>Bacteria</taxon>
        <taxon>Bacillati</taxon>
        <taxon>Actinomycetota</taxon>
        <taxon>Actinomycetes</taxon>
        <taxon>Pseudonocardiales</taxon>
        <taxon>Pseudonocardiaceae</taxon>
        <taxon>Kibdelosporangium</taxon>
    </lineage>
</organism>
<evidence type="ECO:0000313" key="3">
    <source>
        <dbReference type="Proteomes" id="UP001521150"/>
    </source>
</evidence>
<evidence type="ECO:0008006" key="4">
    <source>
        <dbReference type="Google" id="ProtNLM"/>
    </source>
</evidence>
<reference evidence="1 3" key="1">
    <citation type="submission" date="2021-12" db="EMBL/GenBank/DDBJ databases">
        <title>Genome sequence of Kibdelosporangium philippinense ATCC 49844.</title>
        <authorList>
            <person name="Fedorov E.A."/>
            <person name="Omeragic M."/>
            <person name="Shalygina K.F."/>
            <person name="Maclea K.S."/>
        </authorList>
    </citation>
    <scope>NUCLEOTIDE SEQUENCE [LARGE SCALE GENOMIC DNA]</scope>
    <source>
        <strain evidence="1 3">ATCC 49844</strain>
    </source>
</reference>
<name>A0ABS8ZDD6_9PSEU</name>
<evidence type="ECO:0000313" key="1">
    <source>
        <dbReference type="EMBL" id="MCE7004533.1"/>
    </source>
</evidence>
<sequence>MVTVEVDADAVERRLVSGRLACPGCGGMLTGWGHGRERTVRGPHGPVRVRPRRSRCAGCGVTHVLLPVVLLVRRADAAVVIGSALAAKAAGGGYRSIAAALSRPVDTVRGWIRRFAGRAEPVRGVFTVWLRALDPDPVMPEPAASSCADALCAIEAAARAAARRFVLPMVSVWELAVAISGGRLLAPGWP</sequence>
<evidence type="ECO:0000313" key="2">
    <source>
        <dbReference type="EMBL" id="MCE7010101.1"/>
    </source>
</evidence>
<accession>A0ABS8ZDD6</accession>
<dbReference type="RefSeq" id="WP_233726036.1">
    <property type="nucleotide sequence ID" value="NZ_JAJVCN010000001.1"/>
</dbReference>
<comment type="caution">
    <text evidence="1">The sequence shown here is derived from an EMBL/GenBank/DDBJ whole genome shotgun (WGS) entry which is preliminary data.</text>
</comment>
<proteinExistence type="predicted"/>
<dbReference type="Proteomes" id="UP001521150">
    <property type="component" value="Unassembled WGS sequence"/>
</dbReference>
<protein>
    <recommendedName>
        <fullName evidence="4">Helix-turn-helix domain-containing protein</fullName>
    </recommendedName>
</protein>
<dbReference type="EMBL" id="JAJVCN010000001">
    <property type="protein sequence ID" value="MCE7004533.1"/>
    <property type="molecule type" value="Genomic_DNA"/>
</dbReference>
<keyword evidence="3" id="KW-1185">Reference proteome</keyword>
<gene>
    <name evidence="1" type="ORF">LWC34_17090</name>
    <name evidence="2" type="ORF">LWC34_45960</name>
</gene>